<evidence type="ECO:0000259" key="1">
    <source>
        <dbReference type="Pfam" id="PF04480"/>
    </source>
</evidence>
<dbReference type="InterPro" id="IPR007569">
    <property type="entry name" value="DUF559"/>
</dbReference>
<dbReference type="SUPFAM" id="SSF52980">
    <property type="entry name" value="Restriction endonuclease-like"/>
    <property type="match status" value="1"/>
</dbReference>
<reference evidence="2 3" key="1">
    <citation type="submission" date="2020-02" db="EMBL/GenBank/DDBJ databases">
        <authorList>
            <person name="Sun Q."/>
        </authorList>
    </citation>
    <scope>NUCLEOTIDE SEQUENCE [LARGE SCALE GENOMIC DNA]</scope>
    <source>
        <strain evidence="2 3">YIM 13062</strain>
    </source>
</reference>
<dbReference type="InterPro" id="IPR011335">
    <property type="entry name" value="Restrct_endonuc-II-like"/>
</dbReference>
<protein>
    <submittedName>
        <fullName evidence="2">DUF559 domain-containing protein</fullName>
    </submittedName>
</protein>
<evidence type="ECO:0000313" key="3">
    <source>
        <dbReference type="Proteomes" id="UP000521379"/>
    </source>
</evidence>
<comment type="caution">
    <text evidence="2">The sequence shown here is derived from an EMBL/GenBank/DDBJ whole genome shotgun (WGS) entry which is preliminary data.</text>
</comment>
<dbReference type="RefSeq" id="WP_157980548.1">
    <property type="nucleotide sequence ID" value="NZ_JAAVUN010000011.1"/>
</dbReference>
<gene>
    <name evidence="2" type="ORF">GTW58_06965</name>
</gene>
<keyword evidence="3" id="KW-1185">Reference proteome</keyword>
<dbReference type="Proteomes" id="UP000521379">
    <property type="component" value="Unassembled WGS sequence"/>
</dbReference>
<dbReference type="AlphaFoldDB" id="A0A846TS72"/>
<proteinExistence type="predicted"/>
<dbReference type="EMBL" id="JAAVUN010000011">
    <property type="protein sequence ID" value="NKE09679.1"/>
    <property type="molecule type" value="Genomic_DNA"/>
</dbReference>
<feature type="domain" description="DUF559" evidence="1">
    <location>
        <begin position="31"/>
        <end position="130"/>
    </location>
</feature>
<evidence type="ECO:0000313" key="2">
    <source>
        <dbReference type="EMBL" id="NKE09679.1"/>
    </source>
</evidence>
<name>A0A846TS72_9MICC</name>
<organism evidence="2 3">
    <name type="scientific">Kocuria subflava</name>
    <dbReference type="NCBI Taxonomy" id="1736139"/>
    <lineage>
        <taxon>Bacteria</taxon>
        <taxon>Bacillati</taxon>
        <taxon>Actinomycetota</taxon>
        <taxon>Actinomycetes</taxon>
        <taxon>Micrococcales</taxon>
        <taxon>Micrococcaceae</taxon>
        <taxon>Kocuria</taxon>
    </lineage>
</organism>
<sequence>MEQLGRSTTKRGVARARQVIELADPRSESVAETLTRLVLVENHLTGFVPPFQVTVGGERFRVDFAWEREKLILEFDGEVKYSGQFGDPSGVIRAEPRREKALTNAGWRVIRVDWAMVTRHPYALVAMVRRELAVRR</sequence>
<accession>A0A846TS72</accession>
<dbReference type="Gene3D" id="3.40.960.10">
    <property type="entry name" value="VSR Endonuclease"/>
    <property type="match status" value="1"/>
</dbReference>
<dbReference type="Pfam" id="PF04480">
    <property type="entry name" value="DUF559"/>
    <property type="match status" value="1"/>
</dbReference>